<name>A0A163H443_DIDRA</name>
<proteinExistence type="predicted"/>
<comment type="caution">
    <text evidence="2">The sequence shown here is derived from an EMBL/GenBank/DDBJ whole genome shotgun (WGS) entry which is preliminary data.</text>
</comment>
<feature type="region of interest" description="Disordered" evidence="1">
    <location>
        <begin position="79"/>
        <end position="107"/>
    </location>
</feature>
<dbReference type="EMBL" id="JYNV01000136">
    <property type="protein sequence ID" value="KZM25147.1"/>
    <property type="molecule type" value="Genomic_DNA"/>
</dbReference>
<reference evidence="2 3" key="1">
    <citation type="journal article" date="2016" name="Sci. Rep.">
        <title>Draft genome sequencing and secretome analysis of fungal phytopathogen Ascochyta rabiei provides insight into the necrotrophic effector repertoire.</title>
        <authorList>
            <person name="Verma S."/>
            <person name="Gazara R.K."/>
            <person name="Nizam S."/>
            <person name="Parween S."/>
            <person name="Chattopadhyay D."/>
            <person name="Verma P.K."/>
        </authorList>
    </citation>
    <scope>NUCLEOTIDE SEQUENCE [LARGE SCALE GENOMIC DNA]</scope>
    <source>
        <strain evidence="2 3">ArDII</strain>
    </source>
</reference>
<keyword evidence="3" id="KW-1185">Reference proteome</keyword>
<sequence length="174" mass="18825">MFRAQLDHTYAKNSDVEKLRARQNQLVTAVAPIDGVEQPQMMIGGGRAPQVGALPIDVGTLPTQVGALHTRFAVLPIQAGPVSTQDGQSATQDDRPEKRNGRYQTPGLRARVETLEEDNATLSAQIQSLVDHNGNMCGRLERFEAFMVSSTIASLFHPQAPPPPSRTLSEANVS</sequence>
<organism evidence="2 3">
    <name type="scientific">Didymella rabiei</name>
    <name type="common">Chickpea ascochyta blight fungus</name>
    <name type="synonym">Mycosphaerella rabiei</name>
    <dbReference type="NCBI Taxonomy" id="5454"/>
    <lineage>
        <taxon>Eukaryota</taxon>
        <taxon>Fungi</taxon>
        <taxon>Dikarya</taxon>
        <taxon>Ascomycota</taxon>
        <taxon>Pezizomycotina</taxon>
        <taxon>Dothideomycetes</taxon>
        <taxon>Pleosporomycetidae</taxon>
        <taxon>Pleosporales</taxon>
        <taxon>Pleosporineae</taxon>
        <taxon>Didymellaceae</taxon>
        <taxon>Ascochyta</taxon>
    </lineage>
</organism>
<dbReference type="Proteomes" id="UP000076837">
    <property type="component" value="Unassembled WGS sequence"/>
</dbReference>
<evidence type="ECO:0000256" key="1">
    <source>
        <dbReference type="SAM" id="MobiDB-lite"/>
    </source>
</evidence>
<dbReference type="AlphaFoldDB" id="A0A163H443"/>
<evidence type="ECO:0000313" key="2">
    <source>
        <dbReference type="EMBL" id="KZM25147.1"/>
    </source>
</evidence>
<protein>
    <submittedName>
        <fullName evidence="2">Uncharacterized protein</fullName>
    </submittedName>
</protein>
<accession>A0A163H443</accession>
<gene>
    <name evidence="2" type="ORF">ST47_g3715</name>
</gene>
<feature type="compositionally biased region" description="Polar residues" evidence="1">
    <location>
        <begin position="81"/>
        <end position="91"/>
    </location>
</feature>
<evidence type="ECO:0000313" key="3">
    <source>
        <dbReference type="Proteomes" id="UP000076837"/>
    </source>
</evidence>